<evidence type="ECO:0000256" key="2">
    <source>
        <dbReference type="SAM" id="Phobius"/>
    </source>
</evidence>
<sequence>ILLIGVIVRMIVAYFAVMGAGLSRKERAFVALAWPSKATVQAALATAALEAVDKGDYGPEYREAAMIVFSLAVLSILTTAPIGAIFIRVSAPMLLKKKQQPGETIVMEANRT</sequence>
<comment type="caution">
    <text evidence="3">The sequence shown here is derived from an EMBL/GenBank/DDBJ whole genome shotgun (WGS) entry which is preliminary data.</text>
</comment>
<protein>
    <recommendedName>
        <fullName evidence="5">Na/H antiporter</fullName>
    </recommendedName>
</protein>
<feature type="transmembrane region" description="Helical" evidence="2">
    <location>
        <begin position="64"/>
        <end position="87"/>
    </location>
</feature>
<feature type="transmembrane region" description="Helical" evidence="2">
    <location>
        <begin position="6"/>
        <end position="22"/>
    </location>
</feature>
<dbReference type="EMBL" id="BTRK01000004">
    <property type="protein sequence ID" value="GMR45190.1"/>
    <property type="molecule type" value="Genomic_DNA"/>
</dbReference>
<accession>A0AAN5CIX3</accession>
<organism evidence="3 4">
    <name type="scientific">Pristionchus mayeri</name>
    <dbReference type="NCBI Taxonomy" id="1317129"/>
    <lineage>
        <taxon>Eukaryota</taxon>
        <taxon>Metazoa</taxon>
        <taxon>Ecdysozoa</taxon>
        <taxon>Nematoda</taxon>
        <taxon>Chromadorea</taxon>
        <taxon>Rhabditida</taxon>
        <taxon>Rhabditina</taxon>
        <taxon>Diplogasteromorpha</taxon>
        <taxon>Diplogasteroidea</taxon>
        <taxon>Neodiplogasteridae</taxon>
        <taxon>Pristionchus</taxon>
    </lineage>
</organism>
<keyword evidence="4" id="KW-1185">Reference proteome</keyword>
<keyword evidence="2" id="KW-1133">Transmembrane helix</keyword>
<dbReference type="InterPro" id="IPR051843">
    <property type="entry name" value="CPA1_transporter"/>
</dbReference>
<evidence type="ECO:0000313" key="4">
    <source>
        <dbReference type="Proteomes" id="UP001328107"/>
    </source>
</evidence>
<keyword evidence="2" id="KW-0812">Transmembrane</keyword>
<dbReference type="GO" id="GO:0098662">
    <property type="term" value="P:inorganic cation transmembrane transport"/>
    <property type="evidence" value="ECO:0007669"/>
    <property type="project" value="TreeGrafter"/>
</dbReference>
<feature type="transmembrane region" description="Helical" evidence="2">
    <location>
        <begin position="29"/>
        <end position="52"/>
    </location>
</feature>
<comment type="similarity">
    <text evidence="1">Belongs to the monovalent cation:proton antiporter 1 (CPA1) transporter (TC 2.A.36) family.</text>
</comment>
<feature type="non-terminal residue" evidence="3">
    <location>
        <position position="1"/>
    </location>
</feature>
<reference evidence="4" key="1">
    <citation type="submission" date="2022-10" db="EMBL/GenBank/DDBJ databases">
        <title>Genome assembly of Pristionchus species.</title>
        <authorList>
            <person name="Yoshida K."/>
            <person name="Sommer R.J."/>
        </authorList>
    </citation>
    <scope>NUCLEOTIDE SEQUENCE [LARGE SCALE GENOMIC DNA]</scope>
    <source>
        <strain evidence="4">RS5460</strain>
    </source>
</reference>
<dbReference type="PANTHER" id="PTHR31102">
    <property type="match status" value="1"/>
</dbReference>
<proteinExistence type="inferred from homology"/>
<dbReference type="AlphaFoldDB" id="A0AAN5CIX3"/>
<dbReference type="PANTHER" id="PTHR31102:SF1">
    <property type="entry name" value="CATION_H+ EXCHANGER DOMAIN-CONTAINING PROTEIN"/>
    <property type="match status" value="1"/>
</dbReference>
<dbReference type="Proteomes" id="UP001328107">
    <property type="component" value="Unassembled WGS sequence"/>
</dbReference>
<name>A0AAN5CIX3_9BILA</name>
<evidence type="ECO:0000256" key="1">
    <source>
        <dbReference type="ARBA" id="ARBA00007367"/>
    </source>
</evidence>
<evidence type="ECO:0008006" key="5">
    <source>
        <dbReference type="Google" id="ProtNLM"/>
    </source>
</evidence>
<keyword evidence="2" id="KW-0472">Membrane</keyword>
<gene>
    <name evidence="3" type="ORF">PMAYCL1PPCAC_15386</name>
</gene>
<evidence type="ECO:0000313" key="3">
    <source>
        <dbReference type="EMBL" id="GMR45190.1"/>
    </source>
</evidence>